<dbReference type="GeneID" id="25318636"/>
<comment type="caution">
    <text evidence="2">The sequence shown here is derived from an EMBL/GenBank/DDBJ whole genome shotgun (WGS) entry which is preliminary data.</text>
</comment>
<keyword evidence="1" id="KW-0472">Membrane</keyword>
<dbReference type="RefSeq" id="XP_013326290.1">
    <property type="nucleotide sequence ID" value="XM_013470836.1"/>
</dbReference>
<organism evidence="2 3">
    <name type="scientific">Rasamsonia emersonii (strain ATCC 16479 / CBS 393.64 / IMI 116815)</name>
    <dbReference type="NCBI Taxonomy" id="1408163"/>
    <lineage>
        <taxon>Eukaryota</taxon>
        <taxon>Fungi</taxon>
        <taxon>Dikarya</taxon>
        <taxon>Ascomycota</taxon>
        <taxon>Pezizomycotina</taxon>
        <taxon>Eurotiomycetes</taxon>
        <taxon>Eurotiomycetidae</taxon>
        <taxon>Eurotiales</taxon>
        <taxon>Trichocomaceae</taxon>
        <taxon>Rasamsonia</taxon>
    </lineage>
</organism>
<dbReference type="PANTHER" id="PTHR28019">
    <property type="entry name" value="CELL MEMBRANE PROTEIN YLR413W-RELATED"/>
    <property type="match status" value="1"/>
</dbReference>
<feature type="transmembrane region" description="Helical" evidence="1">
    <location>
        <begin position="162"/>
        <end position="185"/>
    </location>
</feature>
<evidence type="ECO:0000313" key="2">
    <source>
        <dbReference type="EMBL" id="KKA19678.1"/>
    </source>
</evidence>
<dbReference type="OrthoDB" id="4480814at2759"/>
<feature type="transmembrane region" description="Helical" evidence="1">
    <location>
        <begin position="239"/>
        <end position="260"/>
    </location>
</feature>
<name>A0A0F4YPY2_RASE3</name>
<keyword evidence="3" id="KW-1185">Reference proteome</keyword>
<feature type="transmembrane region" description="Helical" evidence="1">
    <location>
        <begin position="192"/>
        <end position="219"/>
    </location>
</feature>
<dbReference type="Pfam" id="PF06687">
    <property type="entry name" value="SUR7"/>
    <property type="match status" value="1"/>
</dbReference>
<dbReference type="InterPro" id="IPR009571">
    <property type="entry name" value="SUR7/Rim9-like_fungi"/>
</dbReference>
<dbReference type="PANTHER" id="PTHR28019:SF3">
    <property type="entry name" value="INTEGRAL MEMBRANE PROTEIN (AFU_ORTHOLOGUE AFUA_6G07470)"/>
    <property type="match status" value="1"/>
</dbReference>
<protein>
    <submittedName>
        <fullName evidence="2">Integral membrane protein</fullName>
    </submittedName>
</protein>
<dbReference type="Proteomes" id="UP000053958">
    <property type="component" value="Unassembled WGS sequence"/>
</dbReference>
<evidence type="ECO:0000256" key="1">
    <source>
        <dbReference type="SAM" id="Phobius"/>
    </source>
</evidence>
<dbReference type="GO" id="GO:0031505">
    <property type="term" value="P:fungal-type cell wall organization"/>
    <property type="evidence" value="ECO:0007669"/>
    <property type="project" value="TreeGrafter"/>
</dbReference>
<keyword evidence="1" id="KW-1133">Transmembrane helix</keyword>
<dbReference type="GO" id="GO:0005886">
    <property type="term" value="C:plasma membrane"/>
    <property type="evidence" value="ECO:0007669"/>
    <property type="project" value="InterPro"/>
</dbReference>
<proteinExistence type="predicted"/>
<dbReference type="GO" id="GO:0051285">
    <property type="term" value="C:cell cortex of cell tip"/>
    <property type="evidence" value="ECO:0007669"/>
    <property type="project" value="TreeGrafter"/>
</dbReference>
<dbReference type="InterPro" id="IPR052413">
    <property type="entry name" value="SUR7_domain"/>
</dbReference>
<sequence length="327" mass="35435">MGKAGRIACIFTPYVLSVGALICILLVGLGSTNAHSSTLNNLYFFRADLSNLTSTSDGSVASQLVHLAGQATGGSDQQLANALEQAEKALNLYDFYDIGLWNYCSGNKTADGDYQVTYCAPPQAEFWFNPVEVWKLNNTGVENLLPDNLQKGLDTYKSVSKWMFIAYAVAFISTIVELVVGLTAICSRLGSLITSFVSGVSLLFTIAASVTATALFTVLTGTFNSALKQYGVHGSMGSHIYVVTWIAVAFSIGSSLFWLLSSCCCSGRSPYHGDRYGRRVTAEKAPYTYERVSNPYTGASPAPAYHPGNPVPMQDFRQHAYEPFRHV</sequence>
<dbReference type="EMBL" id="LASV01000329">
    <property type="protein sequence ID" value="KKA19678.1"/>
    <property type="molecule type" value="Genomic_DNA"/>
</dbReference>
<evidence type="ECO:0000313" key="3">
    <source>
        <dbReference type="Proteomes" id="UP000053958"/>
    </source>
</evidence>
<gene>
    <name evidence="2" type="ORF">T310_6334</name>
</gene>
<feature type="transmembrane region" description="Helical" evidence="1">
    <location>
        <begin position="7"/>
        <end position="29"/>
    </location>
</feature>
<reference evidence="2 3" key="1">
    <citation type="submission" date="2015-04" db="EMBL/GenBank/DDBJ databases">
        <authorList>
            <person name="Heijne W.H."/>
            <person name="Fedorova N.D."/>
            <person name="Nierman W.C."/>
            <person name="Vollebregt A.W."/>
            <person name="Zhao Z."/>
            <person name="Wu L."/>
            <person name="Kumar M."/>
            <person name="Stam H."/>
            <person name="van den Berg M.A."/>
            <person name="Pel H.J."/>
        </authorList>
    </citation>
    <scope>NUCLEOTIDE SEQUENCE [LARGE SCALE GENOMIC DNA]</scope>
    <source>
        <strain evidence="2 3">CBS 393.64</strain>
    </source>
</reference>
<accession>A0A0F4YPY2</accession>
<dbReference type="AlphaFoldDB" id="A0A0F4YPY2"/>
<keyword evidence="1" id="KW-0812">Transmembrane</keyword>